<protein>
    <submittedName>
        <fullName evidence="10">MFS transporter</fullName>
    </submittedName>
</protein>
<accession>A0A3N0VDT3</accession>
<evidence type="ECO:0000256" key="8">
    <source>
        <dbReference type="SAM" id="Phobius"/>
    </source>
</evidence>
<keyword evidence="5 8" id="KW-0812">Transmembrane</keyword>
<dbReference type="InParanoid" id="A0A3N0VDT3"/>
<evidence type="ECO:0000256" key="2">
    <source>
        <dbReference type="ARBA" id="ARBA00004141"/>
    </source>
</evidence>
<evidence type="ECO:0000256" key="1">
    <source>
        <dbReference type="ARBA" id="ARBA00003279"/>
    </source>
</evidence>
<dbReference type="PRINTS" id="PR01035">
    <property type="entry name" value="TCRTETA"/>
</dbReference>
<dbReference type="PANTHER" id="PTHR23504">
    <property type="entry name" value="MAJOR FACILITATOR SUPERFAMILY DOMAIN-CONTAINING PROTEIN 10"/>
    <property type="match status" value="1"/>
</dbReference>
<dbReference type="SUPFAM" id="SSF103473">
    <property type="entry name" value="MFS general substrate transporter"/>
    <property type="match status" value="1"/>
</dbReference>
<dbReference type="AlphaFoldDB" id="A0A3N0VDT3"/>
<dbReference type="RefSeq" id="WP_123211392.1">
    <property type="nucleotide sequence ID" value="NZ_RJVO01000003.1"/>
</dbReference>
<evidence type="ECO:0000256" key="5">
    <source>
        <dbReference type="ARBA" id="ARBA00022692"/>
    </source>
</evidence>
<dbReference type="Gene3D" id="1.20.1250.20">
    <property type="entry name" value="MFS general substrate transporter like domains"/>
    <property type="match status" value="1"/>
</dbReference>
<comment type="function">
    <text evidence="1">Resistance to tetracycline by an active tetracycline efflux. This is an energy-dependent process that decreases the accumulation of the antibiotic in whole cells. This protein functions as a metal-tetracycline/H(+) antiporter.</text>
</comment>
<dbReference type="InterPro" id="IPR036259">
    <property type="entry name" value="MFS_trans_sf"/>
</dbReference>
<evidence type="ECO:0000256" key="4">
    <source>
        <dbReference type="ARBA" id="ARBA00022448"/>
    </source>
</evidence>
<dbReference type="PANTHER" id="PTHR23504:SF15">
    <property type="entry name" value="MAJOR FACILITATOR SUPERFAMILY (MFS) PROFILE DOMAIN-CONTAINING PROTEIN"/>
    <property type="match status" value="1"/>
</dbReference>
<dbReference type="InterPro" id="IPR005829">
    <property type="entry name" value="Sugar_transporter_CS"/>
</dbReference>
<evidence type="ECO:0000313" key="10">
    <source>
        <dbReference type="EMBL" id="ROH90937.1"/>
    </source>
</evidence>
<evidence type="ECO:0000256" key="7">
    <source>
        <dbReference type="ARBA" id="ARBA00023136"/>
    </source>
</evidence>
<feature type="transmembrane region" description="Helical" evidence="8">
    <location>
        <begin position="386"/>
        <end position="405"/>
    </location>
</feature>
<dbReference type="InterPro" id="IPR011701">
    <property type="entry name" value="MFS"/>
</dbReference>
<proteinExistence type="inferred from homology"/>
<dbReference type="PROSITE" id="PS00216">
    <property type="entry name" value="SUGAR_TRANSPORT_1"/>
    <property type="match status" value="1"/>
</dbReference>
<evidence type="ECO:0000256" key="3">
    <source>
        <dbReference type="ARBA" id="ARBA00007520"/>
    </source>
</evidence>
<feature type="transmembrane region" description="Helical" evidence="8">
    <location>
        <begin position="85"/>
        <end position="104"/>
    </location>
</feature>
<feature type="domain" description="Major facilitator superfamily (MFS) profile" evidence="9">
    <location>
        <begin position="14"/>
        <end position="409"/>
    </location>
</feature>
<gene>
    <name evidence="10" type="ORF">ED208_08135</name>
</gene>
<dbReference type="Pfam" id="PF07690">
    <property type="entry name" value="MFS_1"/>
    <property type="match status" value="1"/>
</dbReference>
<dbReference type="InterPro" id="IPR020846">
    <property type="entry name" value="MFS_dom"/>
</dbReference>
<name>A0A3N0VDT3_9GAMM</name>
<feature type="transmembrane region" description="Helical" evidence="8">
    <location>
        <begin position="110"/>
        <end position="131"/>
    </location>
</feature>
<dbReference type="GO" id="GO:0016020">
    <property type="term" value="C:membrane"/>
    <property type="evidence" value="ECO:0007669"/>
    <property type="project" value="UniProtKB-SubCell"/>
</dbReference>
<feature type="transmembrane region" description="Helical" evidence="8">
    <location>
        <begin position="143"/>
        <end position="165"/>
    </location>
</feature>
<dbReference type="PROSITE" id="PS50850">
    <property type="entry name" value="MFS"/>
    <property type="match status" value="1"/>
</dbReference>
<feature type="transmembrane region" description="Helical" evidence="8">
    <location>
        <begin position="12"/>
        <end position="34"/>
    </location>
</feature>
<comment type="subcellular location">
    <subcellularLocation>
        <location evidence="2">Membrane</location>
        <topology evidence="2">Multi-pass membrane protein</topology>
    </subcellularLocation>
</comment>
<dbReference type="GO" id="GO:0022857">
    <property type="term" value="F:transmembrane transporter activity"/>
    <property type="evidence" value="ECO:0007669"/>
    <property type="project" value="InterPro"/>
</dbReference>
<feature type="transmembrane region" description="Helical" evidence="8">
    <location>
        <begin position="352"/>
        <end position="374"/>
    </location>
</feature>
<keyword evidence="4" id="KW-0813">Transport</keyword>
<feature type="transmembrane region" description="Helical" evidence="8">
    <location>
        <begin position="290"/>
        <end position="307"/>
    </location>
</feature>
<keyword evidence="6 8" id="KW-1133">Transmembrane helix</keyword>
<evidence type="ECO:0000256" key="6">
    <source>
        <dbReference type="ARBA" id="ARBA00022989"/>
    </source>
</evidence>
<feature type="transmembrane region" description="Helical" evidence="8">
    <location>
        <begin position="252"/>
        <end position="278"/>
    </location>
</feature>
<reference evidence="10 11" key="1">
    <citation type="submission" date="2018-10" db="EMBL/GenBank/DDBJ databases">
        <authorList>
            <person name="Chen W.-M."/>
        </authorList>
    </citation>
    <scope>NUCLEOTIDE SEQUENCE [LARGE SCALE GENOMIC DNA]</scope>
    <source>
        <strain evidence="10 11">THS-13</strain>
    </source>
</reference>
<dbReference type="EMBL" id="RJVO01000003">
    <property type="protein sequence ID" value="ROH90937.1"/>
    <property type="molecule type" value="Genomic_DNA"/>
</dbReference>
<dbReference type="Proteomes" id="UP000282106">
    <property type="component" value="Unassembled WGS sequence"/>
</dbReference>
<feature type="transmembrane region" description="Helical" evidence="8">
    <location>
        <begin position="54"/>
        <end position="73"/>
    </location>
</feature>
<comment type="similarity">
    <text evidence="3">Belongs to the major facilitator superfamily. TCR/Tet family.</text>
</comment>
<comment type="caution">
    <text evidence="10">The sequence shown here is derived from an EMBL/GenBank/DDBJ whole genome shotgun (WGS) entry which is preliminary data.</text>
</comment>
<evidence type="ECO:0000259" key="9">
    <source>
        <dbReference type="PROSITE" id="PS50850"/>
    </source>
</evidence>
<dbReference type="FunCoup" id="A0A3N0VDT3">
    <property type="interactions" value="211"/>
</dbReference>
<dbReference type="CDD" id="cd17388">
    <property type="entry name" value="MFS_TetA"/>
    <property type="match status" value="1"/>
</dbReference>
<sequence length="409" mass="43247">MSDAFSPVAARPAALVFIFITVLIDVLAFGIIIPVLPKLVEEFLGGDTPRAAEIYGLFGIAWALMQFLFAPVLGALSDRYGRRPVILLSCLGLGLDYVLMALAPSLLWLFVGRVISGITAASFTTAGAYIADVTPPEKRAGAYGMIGAAWGVGFVLGPALGGLLGHFDPRWPFWGAAGLALLNFLYGWLVLPESLPASRRSRLQWAKANPFGALRLLRSHRELFGLAGVNVLFYLAHHSLPSVFVLYTSYRYGWSIATTGSALALVGVCSVIVQAGLVKPAVRWLGERGALLLGSVAGVIGFAGFALSPTALGMWLSIPVFELMGLTQPAMQALMTRHVGESEQGQLQGANGAIMGLTGIVGPGLFAYTFAWFIRPEASPPLPGAPFLLAAALMLAAALLAARVTRRPA</sequence>
<keyword evidence="11" id="KW-1185">Reference proteome</keyword>
<evidence type="ECO:0000313" key="11">
    <source>
        <dbReference type="Proteomes" id="UP000282106"/>
    </source>
</evidence>
<organism evidence="10 11">
    <name type="scientific">Stagnimonas aquatica</name>
    <dbReference type="NCBI Taxonomy" id="2689987"/>
    <lineage>
        <taxon>Bacteria</taxon>
        <taxon>Pseudomonadati</taxon>
        <taxon>Pseudomonadota</taxon>
        <taxon>Gammaproteobacteria</taxon>
        <taxon>Nevskiales</taxon>
        <taxon>Nevskiaceae</taxon>
        <taxon>Stagnimonas</taxon>
    </lineage>
</organism>
<feature type="transmembrane region" description="Helical" evidence="8">
    <location>
        <begin position="171"/>
        <end position="191"/>
    </location>
</feature>
<keyword evidence="7 8" id="KW-0472">Membrane</keyword>
<feature type="transmembrane region" description="Helical" evidence="8">
    <location>
        <begin position="223"/>
        <end position="240"/>
    </location>
</feature>
<dbReference type="InterPro" id="IPR001958">
    <property type="entry name" value="Tet-R_TetA/multi-R_MdtG-like"/>
</dbReference>